<accession>A0A372DKB2</accession>
<keyword evidence="3" id="KW-1185">Reference proteome</keyword>
<keyword evidence="1" id="KW-0175">Coiled coil</keyword>
<proteinExistence type="predicted"/>
<evidence type="ECO:0000313" key="3">
    <source>
        <dbReference type="Proteomes" id="UP000262917"/>
    </source>
</evidence>
<dbReference type="AlphaFoldDB" id="A0A372DKB2"/>
<dbReference type="EMBL" id="QVPD01000009">
    <property type="protein sequence ID" value="RFP59966.1"/>
    <property type="molecule type" value="Genomic_DNA"/>
</dbReference>
<gene>
    <name evidence="2" type="ORF">D0Y53_09490</name>
</gene>
<feature type="coiled-coil region" evidence="1">
    <location>
        <begin position="32"/>
        <end position="59"/>
    </location>
</feature>
<name>A0A372DKB2_9GAMM</name>
<comment type="caution">
    <text evidence="2">The sequence shown here is derived from an EMBL/GenBank/DDBJ whole genome shotgun (WGS) entry which is preliminary data.</text>
</comment>
<protein>
    <submittedName>
        <fullName evidence="2">Uncharacterized protein</fullName>
    </submittedName>
</protein>
<dbReference type="Proteomes" id="UP000262917">
    <property type="component" value="Unassembled WGS sequence"/>
</dbReference>
<dbReference type="OrthoDB" id="5966755at2"/>
<evidence type="ECO:0000256" key="1">
    <source>
        <dbReference type="SAM" id="Coils"/>
    </source>
</evidence>
<dbReference type="RefSeq" id="WP_117202976.1">
    <property type="nucleotide sequence ID" value="NZ_JBHTBK010000020.1"/>
</dbReference>
<organism evidence="2 3">
    <name type="scientific">Cognatiluteimonas weifangensis</name>
    <dbReference type="NCBI Taxonomy" id="2303539"/>
    <lineage>
        <taxon>Bacteria</taxon>
        <taxon>Pseudomonadati</taxon>
        <taxon>Pseudomonadota</taxon>
        <taxon>Gammaproteobacteria</taxon>
        <taxon>Lysobacterales</taxon>
        <taxon>Lysobacteraceae</taxon>
        <taxon>Cognatiluteimonas</taxon>
    </lineage>
</organism>
<evidence type="ECO:0000313" key="2">
    <source>
        <dbReference type="EMBL" id="RFP59966.1"/>
    </source>
</evidence>
<sequence length="121" mass="13412">MTTVIALLTVAAFAVAAGLLLRQRGGRRQRALTQVLDAADALEARLRAARTEIEAIAGNDDGDPVREALQEMLRQRLWLQQHGQQASLEQLASVRDSIDAGRRRIDQQLLRIERARAPSVH</sequence>
<reference evidence="2 3" key="1">
    <citation type="submission" date="2018-08" db="EMBL/GenBank/DDBJ databases">
        <title>Lysobacter weifangensis sp. nov., a new member of the family 'Xanthomonadaceae', isolated from soil in a farmland.</title>
        <authorList>
            <person name="Zhao H."/>
        </authorList>
    </citation>
    <scope>NUCLEOTIDE SEQUENCE [LARGE SCALE GENOMIC DNA]</scope>
    <source>
        <strain evidence="2 3">WF-2</strain>
    </source>
</reference>